<sequence>MSHLVTLRKQCHILPNAASGSSRLRWSYVSTATRNPEKHDKSQILRSTRTPSCNSAATMPRQKRNVDPMKFLVCILSFFLMKVALHGVDRFAFGTSFMPNISDLTFCRR</sequence>
<reference evidence="4" key="1">
    <citation type="submission" date="2016-03" db="EMBL/GenBank/DDBJ databases">
        <authorList>
            <person name="Sibley D."/>
            <person name="Venepally P."/>
            <person name="Karamycheva S."/>
            <person name="Hadjithomas M."/>
            <person name="Khan A."/>
            <person name="Brunk B."/>
            <person name="Roos D."/>
            <person name="Caler E."/>
            <person name="Lorenzi H."/>
        </authorList>
    </citation>
    <scope>NUCLEOTIDE SEQUENCE [LARGE SCALE GENOMIC DNA]</scope>
    <source>
        <strain evidence="4">TgCatPRC2</strain>
    </source>
</reference>
<accession>A0A151HBB3</accession>
<feature type="compositionally biased region" description="Polar residues" evidence="1">
    <location>
        <begin position="44"/>
        <end position="57"/>
    </location>
</feature>
<proteinExistence type="predicted"/>
<keyword evidence="2 3" id="KW-0812">Transmembrane</keyword>
<keyword evidence="2" id="KW-1133">Transmembrane helix</keyword>
<comment type="caution">
    <text evidence="3">The sequence shown here is derived from an EMBL/GenBank/DDBJ whole genome shotgun (WGS) entry which is preliminary data.</text>
</comment>
<dbReference type="VEuPathDB" id="ToxoDB:TGPRC2_357600"/>
<evidence type="ECO:0000313" key="3">
    <source>
        <dbReference type="EMBL" id="KYK66629.1"/>
    </source>
</evidence>
<evidence type="ECO:0000256" key="2">
    <source>
        <dbReference type="SAM" id="Phobius"/>
    </source>
</evidence>
<dbReference type="EMBL" id="AHZP02001646">
    <property type="protein sequence ID" value="KYK66629.1"/>
    <property type="molecule type" value="Genomic_DNA"/>
</dbReference>
<organism evidence="3 4">
    <name type="scientific">Toxoplasma gondii TgCatPRC2</name>
    <dbReference type="NCBI Taxonomy" id="1130821"/>
    <lineage>
        <taxon>Eukaryota</taxon>
        <taxon>Sar</taxon>
        <taxon>Alveolata</taxon>
        <taxon>Apicomplexa</taxon>
        <taxon>Conoidasida</taxon>
        <taxon>Coccidia</taxon>
        <taxon>Eucoccidiorida</taxon>
        <taxon>Eimeriorina</taxon>
        <taxon>Sarcocystidae</taxon>
        <taxon>Toxoplasma</taxon>
    </lineage>
</organism>
<protein>
    <submittedName>
        <fullName evidence="3">Putative transmembrane protein</fullName>
    </submittedName>
</protein>
<feature type="transmembrane region" description="Helical" evidence="2">
    <location>
        <begin position="69"/>
        <end position="88"/>
    </location>
</feature>
<name>A0A151HBB3_TOXGO</name>
<feature type="region of interest" description="Disordered" evidence="1">
    <location>
        <begin position="35"/>
        <end position="60"/>
    </location>
</feature>
<dbReference type="Proteomes" id="UP000075225">
    <property type="component" value="Unassembled WGS sequence"/>
</dbReference>
<keyword evidence="2" id="KW-0472">Membrane</keyword>
<gene>
    <name evidence="3" type="ORF">TGPRC2_357600</name>
</gene>
<dbReference type="AlphaFoldDB" id="A0A151HBB3"/>
<evidence type="ECO:0000313" key="4">
    <source>
        <dbReference type="Proteomes" id="UP000075225"/>
    </source>
</evidence>
<evidence type="ECO:0000256" key="1">
    <source>
        <dbReference type="SAM" id="MobiDB-lite"/>
    </source>
</evidence>